<reference evidence="1 2" key="1">
    <citation type="submission" date="2022-07" db="EMBL/GenBank/DDBJ databases">
        <title>Genome-wide signatures of adaptation to extreme environments.</title>
        <authorList>
            <person name="Cho C.H."/>
            <person name="Yoon H.S."/>
        </authorList>
    </citation>
    <scope>NUCLEOTIDE SEQUENCE [LARGE SCALE GENOMIC DNA]</scope>
    <source>
        <strain evidence="1 2">DBV 063 E5</strain>
    </source>
</reference>
<proteinExistence type="predicted"/>
<dbReference type="EMBL" id="JANCYW010000017">
    <property type="protein sequence ID" value="KAK4538348.1"/>
    <property type="molecule type" value="Genomic_DNA"/>
</dbReference>
<accession>A0AAV9J181</accession>
<evidence type="ECO:0000313" key="2">
    <source>
        <dbReference type="Proteomes" id="UP001301350"/>
    </source>
</evidence>
<evidence type="ECO:0000313" key="1">
    <source>
        <dbReference type="EMBL" id="KAK4538348.1"/>
    </source>
</evidence>
<dbReference type="Proteomes" id="UP001301350">
    <property type="component" value="Unassembled WGS sequence"/>
</dbReference>
<organism evidence="1 2">
    <name type="scientific">Cyanidium caldarium</name>
    <name type="common">Red alga</name>
    <dbReference type="NCBI Taxonomy" id="2771"/>
    <lineage>
        <taxon>Eukaryota</taxon>
        <taxon>Rhodophyta</taxon>
        <taxon>Bangiophyceae</taxon>
        <taxon>Cyanidiales</taxon>
        <taxon>Cyanidiaceae</taxon>
        <taxon>Cyanidium</taxon>
    </lineage>
</organism>
<keyword evidence="2" id="KW-1185">Reference proteome</keyword>
<comment type="caution">
    <text evidence="1">The sequence shown here is derived from an EMBL/GenBank/DDBJ whole genome shotgun (WGS) entry which is preliminary data.</text>
</comment>
<protein>
    <submittedName>
        <fullName evidence="1">Uncharacterized protein</fullName>
    </submittedName>
</protein>
<sequence length="96" mass="10186">MRRLRNSPLDAIRRAKSFLSIAGASVLLTTVADRSVYGLRWSGTPDDAAPAFDRVVITCTASLALAVMGRVNADCSPHRMAVAVEQVAAEMIAAGR</sequence>
<gene>
    <name evidence="1" type="ORF">CDCA_CDCA17G4373</name>
</gene>
<dbReference type="AlphaFoldDB" id="A0AAV9J181"/>
<name>A0AAV9J181_CYACA</name>